<organism evidence="1 2">
    <name type="scientific">Meloidogyne incognita</name>
    <name type="common">Southern root-knot nematode worm</name>
    <name type="synonym">Oxyuris incognita</name>
    <dbReference type="NCBI Taxonomy" id="6306"/>
    <lineage>
        <taxon>Eukaryota</taxon>
        <taxon>Metazoa</taxon>
        <taxon>Ecdysozoa</taxon>
        <taxon>Nematoda</taxon>
        <taxon>Chromadorea</taxon>
        <taxon>Rhabditida</taxon>
        <taxon>Tylenchina</taxon>
        <taxon>Tylenchomorpha</taxon>
        <taxon>Tylenchoidea</taxon>
        <taxon>Meloidogynidae</taxon>
        <taxon>Meloidogyninae</taxon>
        <taxon>Meloidogyne</taxon>
        <taxon>Meloidogyne incognita group</taxon>
    </lineage>
</organism>
<dbReference type="WBParaSite" id="Minc3s00662g15773">
    <property type="protein sequence ID" value="Minc3s00662g15773"/>
    <property type="gene ID" value="Minc3s00662g15773"/>
</dbReference>
<evidence type="ECO:0000313" key="1">
    <source>
        <dbReference type="Proteomes" id="UP000887563"/>
    </source>
</evidence>
<reference evidence="2" key="1">
    <citation type="submission" date="2022-11" db="UniProtKB">
        <authorList>
            <consortium name="WormBaseParasite"/>
        </authorList>
    </citation>
    <scope>IDENTIFICATION</scope>
</reference>
<evidence type="ECO:0000313" key="2">
    <source>
        <dbReference type="WBParaSite" id="Minc3s00662g15773"/>
    </source>
</evidence>
<protein>
    <submittedName>
        <fullName evidence="2">Candidate secreted effector</fullName>
    </submittedName>
</protein>
<name>A0A914LMJ3_MELIC</name>
<dbReference type="AlphaFoldDB" id="A0A914LMJ3"/>
<dbReference type="Proteomes" id="UP000887563">
    <property type="component" value="Unplaced"/>
</dbReference>
<keyword evidence="1" id="KW-1185">Reference proteome</keyword>
<accession>A0A914LMJ3</accession>
<sequence length="71" mass="8005">MLLNRLKYMNKKIQGKCFPENTTKTILGPKSPASKPFPTTSIIERSISGAEEPRAISVNIVPYSHFDLGWR</sequence>
<proteinExistence type="predicted"/>